<comment type="caution">
    <text evidence="1">The sequence shown here is derived from an EMBL/GenBank/DDBJ whole genome shotgun (WGS) entry which is preliminary data.</text>
</comment>
<name>W1XJJ2_9ZZZZ</name>
<reference evidence="1" key="1">
    <citation type="submission" date="2013-12" db="EMBL/GenBank/DDBJ databases">
        <title>A Varibaculum cambriense genome reconstructed from a premature infant gut community with otherwise low bacterial novelty that shifts toward anaerobic metabolism during the third week of life.</title>
        <authorList>
            <person name="Brown C.T."/>
            <person name="Sharon I."/>
            <person name="Thomas B.C."/>
            <person name="Castelle C.J."/>
            <person name="Morowitz M.J."/>
            <person name="Banfield J.F."/>
        </authorList>
    </citation>
    <scope>NUCLEOTIDE SEQUENCE</scope>
</reference>
<sequence length="69" mass="7041">FFSMNGIIAAVTNALALDRAGRMAGSGAALLGAMQYGSGIVSSLILTFLPNDTAYPMMGVIAIFVIICA</sequence>
<proteinExistence type="predicted"/>
<protein>
    <submittedName>
        <fullName evidence="1">Drug resistance transporter, Bcr/CflA family protein</fullName>
    </submittedName>
</protein>
<organism evidence="1">
    <name type="scientific">human gut metagenome</name>
    <dbReference type="NCBI Taxonomy" id="408170"/>
    <lineage>
        <taxon>unclassified sequences</taxon>
        <taxon>metagenomes</taxon>
        <taxon>organismal metagenomes</taxon>
    </lineage>
</organism>
<feature type="non-terminal residue" evidence="1">
    <location>
        <position position="69"/>
    </location>
</feature>
<dbReference type="AlphaFoldDB" id="W1XJJ2"/>
<dbReference type="EMBL" id="AZMM01014948">
    <property type="protein sequence ID" value="ETJ30533.1"/>
    <property type="molecule type" value="Genomic_DNA"/>
</dbReference>
<evidence type="ECO:0000313" key="1">
    <source>
        <dbReference type="EMBL" id="ETJ30533.1"/>
    </source>
</evidence>
<accession>W1XJJ2</accession>
<gene>
    <name evidence="1" type="ORF">Q604_UNBC14948G0001</name>
</gene>
<dbReference type="Gene3D" id="1.20.1720.10">
    <property type="entry name" value="Multidrug resistance protein D"/>
    <property type="match status" value="1"/>
</dbReference>
<feature type="non-terminal residue" evidence="1">
    <location>
        <position position="1"/>
    </location>
</feature>